<reference evidence="1 2" key="1">
    <citation type="submission" date="2017-09" db="EMBL/GenBank/DDBJ databases">
        <authorList>
            <person name="Ehlers B."/>
            <person name="Leendertz F.H."/>
        </authorList>
    </citation>
    <scope>NUCLEOTIDE SEQUENCE [LARGE SCALE GENOMIC DNA]</scope>
    <source>
        <strain evidence="1 2">CGMCC 4.6857</strain>
    </source>
</reference>
<dbReference type="Proteomes" id="UP000219612">
    <property type="component" value="Unassembled WGS sequence"/>
</dbReference>
<dbReference type="AlphaFoldDB" id="A0A285K1L7"/>
<keyword evidence="2" id="KW-1185">Reference proteome</keyword>
<evidence type="ECO:0000313" key="1">
    <source>
        <dbReference type="EMBL" id="SNY66455.1"/>
    </source>
</evidence>
<evidence type="ECO:0000313" key="2">
    <source>
        <dbReference type="Proteomes" id="UP000219612"/>
    </source>
</evidence>
<accession>A0A285K1L7</accession>
<protein>
    <submittedName>
        <fullName evidence="1">Uncharacterized protein</fullName>
    </submittedName>
</protein>
<name>A0A285K1L7_9ACTN</name>
<sequence>MARITGLARRIAEAMDSLNARRPDGAASWVEYESRSQAELGALVPNEPTGESIQALRAESGAQGLACWSAMRPRPRP</sequence>
<proteinExistence type="predicted"/>
<dbReference type="EMBL" id="OBDY01000030">
    <property type="protein sequence ID" value="SNY66455.1"/>
    <property type="molecule type" value="Genomic_DNA"/>
</dbReference>
<organism evidence="1 2">
    <name type="scientific">Paractinoplanes atraurantiacus</name>
    <dbReference type="NCBI Taxonomy" id="1036182"/>
    <lineage>
        <taxon>Bacteria</taxon>
        <taxon>Bacillati</taxon>
        <taxon>Actinomycetota</taxon>
        <taxon>Actinomycetes</taxon>
        <taxon>Micromonosporales</taxon>
        <taxon>Micromonosporaceae</taxon>
        <taxon>Paractinoplanes</taxon>
    </lineage>
</organism>
<gene>
    <name evidence="1" type="ORF">SAMN05421748_13041</name>
</gene>